<dbReference type="EMBL" id="BLBS01000019">
    <property type="protein sequence ID" value="GET87248.1"/>
    <property type="molecule type" value="Genomic_DNA"/>
</dbReference>
<evidence type="ECO:0000313" key="4">
    <source>
        <dbReference type="Proteomes" id="UP000419144"/>
    </source>
</evidence>
<protein>
    <recommendedName>
        <fullName evidence="2">CRAL-TRIO domain-containing protein</fullName>
    </recommendedName>
</protein>
<dbReference type="InterPro" id="IPR001251">
    <property type="entry name" value="CRAL-TRIO_dom"/>
</dbReference>
<feature type="region of interest" description="Disordered" evidence="1">
    <location>
        <begin position="55"/>
        <end position="78"/>
    </location>
</feature>
<feature type="domain" description="CRAL-TRIO" evidence="2">
    <location>
        <begin position="244"/>
        <end position="443"/>
    </location>
</feature>
<comment type="caution">
    <text evidence="3">The sequence shown here is derived from an EMBL/GenBank/DDBJ whole genome shotgun (WGS) entry which is preliminary data.</text>
</comment>
<dbReference type="OrthoDB" id="1434354at2759"/>
<feature type="region of interest" description="Disordered" evidence="1">
    <location>
        <begin position="380"/>
        <end position="410"/>
    </location>
</feature>
<dbReference type="CDD" id="cd00170">
    <property type="entry name" value="SEC14"/>
    <property type="match status" value="1"/>
</dbReference>
<sequence>MSPLDACLEQYEKDLASQTHCCVLEHITEDNKAANRKVLEKLLCYQRDIDTKGTLPFESDPTDDQKKSKNNSAVPAYPENLTIRDPRQLKQVLPIPDIHKVSDCDLIYRFLIARRMDVNLATNDILHYIGFREKYNLDAILWDREVETLFNGLDGEELTQQVMEEMKKRSTPAAKVKITRPLLQAGWAAWNCGVDKCGHVVLYQRPNPRELAMLEKRWPYVEGQYDCRNPDFHSVTPPYSNLLPRVYLRELEKGRRISRLLNYNQQYIIRKGIHVETAANPTLTSTFMDNGGGVTCLVDVGSIKLSHLTSSKCKKALKLFRVLSLTGQSFYPENMNRMIIINGGFVFNMFFKLVRPWLDPQTQKKIILLSATNKATLQELSSDSSHLPRNHATSLSEESDDDKMPSSGEDSEKANYALLHALTEYIHEDFIPSWYGGRLPVVDSPLFYGDQPPKRLAEHTGYAAACERLRGRVVPQLLPDAFLLANAQERQGVCREEWDAFCAMAKGKLFREPASIQRSSPS</sequence>
<gene>
    <name evidence="3" type="ORF">LtaPh_1505900</name>
</gene>
<dbReference type="SUPFAM" id="SSF52087">
    <property type="entry name" value="CRAL/TRIO domain"/>
    <property type="match status" value="1"/>
</dbReference>
<dbReference type="Pfam" id="PF00650">
    <property type="entry name" value="CRAL_TRIO"/>
    <property type="match status" value="1"/>
</dbReference>
<dbReference type="VEuPathDB" id="TriTrypDB:LtaPh_1505900"/>
<accession>A0A640KD74</accession>
<evidence type="ECO:0000256" key="1">
    <source>
        <dbReference type="SAM" id="MobiDB-lite"/>
    </source>
</evidence>
<dbReference type="SUPFAM" id="SSF46938">
    <property type="entry name" value="CRAL/TRIO N-terminal domain"/>
    <property type="match status" value="1"/>
</dbReference>
<reference evidence="3" key="1">
    <citation type="submission" date="2019-11" db="EMBL/GenBank/DDBJ databases">
        <title>Leishmania tarentolae CDS.</title>
        <authorList>
            <person name="Goto Y."/>
            <person name="Yamagishi J."/>
        </authorList>
    </citation>
    <scope>NUCLEOTIDE SEQUENCE [LARGE SCALE GENOMIC DNA]</scope>
    <source>
        <strain evidence="3">Parrot Tar II</strain>
    </source>
</reference>
<dbReference type="Gene3D" id="3.40.525.10">
    <property type="entry name" value="CRAL-TRIO lipid binding domain"/>
    <property type="match status" value="1"/>
</dbReference>
<keyword evidence="4" id="KW-1185">Reference proteome</keyword>
<dbReference type="Proteomes" id="UP000419144">
    <property type="component" value="Unassembled WGS sequence"/>
</dbReference>
<proteinExistence type="predicted"/>
<dbReference type="InterPro" id="IPR036865">
    <property type="entry name" value="CRAL-TRIO_dom_sf"/>
</dbReference>
<evidence type="ECO:0000313" key="3">
    <source>
        <dbReference type="EMBL" id="GET87248.1"/>
    </source>
</evidence>
<dbReference type="AlphaFoldDB" id="A0A640KD74"/>
<organism evidence="3 4">
    <name type="scientific">Leishmania tarentolae</name>
    <name type="common">Sauroleishmania tarentolae</name>
    <dbReference type="NCBI Taxonomy" id="5689"/>
    <lineage>
        <taxon>Eukaryota</taxon>
        <taxon>Discoba</taxon>
        <taxon>Euglenozoa</taxon>
        <taxon>Kinetoplastea</taxon>
        <taxon>Metakinetoplastina</taxon>
        <taxon>Trypanosomatida</taxon>
        <taxon>Trypanosomatidae</taxon>
        <taxon>Leishmaniinae</taxon>
        <taxon>Leishmania</taxon>
        <taxon>lizard Leishmania</taxon>
    </lineage>
</organism>
<dbReference type="InterPro" id="IPR036273">
    <property type="entry name" value="CRAL/TRIO_N_dom_sf"/>
</dbReference>
<dbReference type="PANTHER" id="PTHR45657:SF1">
    <property type="entry name" value="CRAL-TRIO DOMAIN-CONTAINING PROTEIN YKL091C-RELATED"/>
    <property type="match status" value="1"/>
</dbReference>
<name>A0A640KD74_LEITA</name>
<dbReference type="InterPro" id="IPR051026">
    <property type="entry name" value="PI/PC_transfer"/>
</dbReference>
<dbReference type="PANTHER" id="PTHR45657">
    <property type="entry name" value="CRAL-TRIO DOMAIN-CONTAINING PROTEIN YKL091C-RELATED"/>
    <property type="match status" value="1"/>
</dbReference>
<evidence type="ECO:0000259" key="2">
    <source>
        <dbReference type="PROSITE" id="PS50191"/>
    </source>
</evidence>
<feature type="compositionally biased region" description="Polar residues" evidence="1">
    <location>
        <begin position="380"/>
        <end position="396"/>
    </location>
</feature>
<dbReference type="PROSITE" id="PS50191">
    <property type="entry name" value="CRAL_TRIO"/>
    <property type="match status" value="1"/>
</dbReference>